<evidence type="ECO:0000313" key="2">
    <source>
        <dbReference type="Proteomes" id="UP000807025"/>
    </source>
</evidence>
<reference evidence="1" key="1">
    <citation type="submission" date="2020-11" db="EMBL/GenBank/DDBJ databases">
        <authorList>
            <consortium name="DOE Joint Genome Institute"/>
            <person name="Ahrendt S."/>
            <person name="Riley R."/>
            <person name="Andreopoulos W."/>
            <person name="Labutti K."/>
            <person name="Pangilinan J."/>
            <person name="Ruiz-Duenas F.J."/>
            <person name="Barrasa J.M."/>
            <person name="Sanchez-Garcia M."/>
            <person name="Camarero S."/>
            <person name="Miyauchi S."/>
            <person name="Serrano A."/>
            <person name="Linde D."/>
            <person name="Babiker R."/>
            <person name="Drula E."/>
            <person name="Ayuso-Fernandez I."/>
            <person name="Pacheco R."/>
            <person name="Padilla G."/>
            <person name="Ferreira P."/>
            <person name="Barriuso J."/>
            <person name="Kellner H."/>
            <person name="Castanera R."/>
            <person name="Alfaro M."/>
            <person name="Ramirez L."/>
            <person name="Pisabarro A.G."/>
            <person name="Kuo A."/>
            <person name="Tritt A."/>
            <person name="Lipzen A."/>
            <person name="He G."/>
            <person name="Yan M."/>
            <person name="Ng V."/>
            <person name="Cullen D."/>
            <person name="Martin F."/>
            <person name="Rosso M.-N."/>
            <person name="Henrissat B."/>
            <person name="Hibbett D."/>
            <person name="Martinez A.T."/>
            <person name="Grigoriev I.V."/>
        </authorList>
    </citation>
    <scope>NUCLEOTIDE SEQUENCE</scope>
    <source>
        <strain evidence="1">ATCC 90797</strain>
    </source>
</reference>
<accession>A0A9P5ZNN7</accession>
<comment type="caution">
    <text evidence="1">The sequence shown here is derived from an EMBL/GenBank/DDBJ whole genome shotgun (WGS) entry which is preliminary data.</text>
</comment>
<gene>
    <name evidence="1" type="ORF">BDN71DRAFT_1434143</name>
</gene>
<dbReference type="EMBL" id="MU154625">
    <property type="protein sequence ID" value="KAF9491149.1"/>
    <property type="molecule type" value="Genomic_DNA"/>
</dbReference>
<organism evidence="1 2">
    <name type="scientific">Pleurotus eryngii</name>
    <name type="common">Boletus of the steppes</name>
    <dbReference type="NCBI Taxonomy" id="5323"/>
    <lineage>
        <taxon>Eukaryota</taxon>
        <taxon>Fungi</taxon>
        <taxon>Dikarya</taxon>
        <taxon>Basidiomycota</taxon>
        <taxon>Agaricomycotina</taxon>
        <taxon>Agaricomycetes</taxon>
        <taxon>Agaricomycetidae</taxon>
        <taxon>Agaricales</taxon>
        <taxon>Pleurotineae</taxon>
        <taxon>Pleurotaceae</taxon>
        <taxon>Pleurotus</taxon>
    </lineage>
</organism>
<evidence type="ECO:0000313" key="1">
    <source>
        <dbReference type="EMBL" id="KAF9491149.1"/>
    </source>
</evidence>
<keyword evidence="2" id="KW-1185">Reference proteome</keyword>
<sequence>MGPGVVHGLGFFGIGSCKVEGTFEFIEMEWPQTHYQCSGISSIEPMVLDIDSSRALQIQDNLGVQHILAISTFILADSSHIQGSAPDFGQFNFQRHTTEEQHTGLQGVTAGFRFRFRLGCIIIVFHHFVAGSGIRITLGYTEFFCRSICTLSCLLILPAILETVTSLATREASAFSHELLAFKQQ</sequence>
<dbReference type="Proteomes" id="UP000807025">
    <property type="component" value="Unassembled WGS sequence"/>
</dbReference>
<protein>
    <submittedName>
        <fullName evidence="1">Uncharacterized protein</fullName>
    </submittedName>
</protein>
<name>A0A9P5ZNN7_PLEER</name>
<dbReference type="AlphaFoldDB" id="A0A9P5ZNN7"/>
<proteinExistence type="predicted"/>